<reference evidence="2" key="1">
    <citation type="submission" date="2015-05" db="EMBL/GenBank/DDBJ databases">
        <title>Permanent draft genome of Rhodopirellula islandicus K833.</title>
        <authorList>
            <person name="Kizina J."/>
            <person name="Richter M."/>
            <person name="Glockner F.O."/>
            <person name="Harder J."/>
        </authorList>
    </citation>
    <scope>NUCLEOTIDE SEQUENCE [LARGE SCALE GENOMIC DNA]</scope>
    <source>
        <strain evidence="2">K833</strain>
    </source>
</reference>
<feature type="compositionally biased region" description="Basic residues" evidence="1">
    <location>
        <begin position="63"/>
        <end position="74"/>
    </location>
</feature>
<name>A0A0J1EFD9_RHOIS</name>
<dbReference type="AlphaFoldDB" id="A0A0J1EFD9"/>
<organism evidence="2 3">
    <name type="scientific">Rhodopirellula islandica</name>
    <dbReference type="NCBI Taxonomy" id="595434"/>
    <lineage>
        <taxon>Bacteria</taxon>
        <taxon>Pseudomonadati</taxon>
        <taxon>Planctomycetota</taxon>
        <taxon>Planctomycetia</taxon>
        <taxon>Pirellulales</taxon>
        <taxon>Pirellulaceae</taxon>
        <taxon>Rhodopirellula</taxon>
    </lineage>
</organism>
<dbReference type="EMBL" id="LECT01000029">
    <property type="protein sequence ID" value="KLU04229.1"/>
    <property type="molecule type" value="Genomic_DNA"/>
</dbReference>
<evidence type="ECO:0000256" key="1">
    <source>
        <dbReference type="SAM" id="MobiDB-lite"/>
    </source>
</evidence>
<sequence length="74" mass="8052">MIDQWEQAGLQRDLLDAFGAGLVKNAPFESTIIDEDLPICPSGNHPKRGGSDLDVESGIAKHESHRKRNVTPDG</sequence>
<proteinExistence type="predicted"/>
<evidence type="ECO:0000313" key="3">
    <source>
        <dbReference type="Proteomes" id="UP000036367"/>
    </source>
</evidence>
<gene>
    <name evidence="2" type="ORF">RISK_003815</name>
</gene>
<keyword evidence="3" id="KW-1185">Reference proteome</keyword>
<dbReference type="Proteomes" id="UP000036367">
    <property type="component" value="Unassembled WGS sequence"/>
</dbReference>
<protein>
    <submittedName>
        <fullName evidence="2">Uncharacterized protein</fullName>
    </submittedName>
</protein>
<feature type="region of interest" description="Disordered" evidence="1">
    <location>
        <begin position="35"/>
        <end position="74"/>
    </location>
</feature>
<comment type="caution">
    <text evidence="2">The sequence shown here is derived from an EMBL/GenBank/DDBJ whole genome shotgun (WGS) entry which is preliminary data.</text>
</comment>
<evidence type="ECO:0000313" key="2">
    <source>
        <dbReference type="EMBL" id="KLU04229.1"/>
    </source>
</evidence>
<dbReference type="STRING" id="595434.RISK_003815"/>
<accession>A0A0J1EFD9</accession>